<dbReference type="InterPro" id="IPR036047">
    <property type="entry name" value="F-box-like_dom_sf"/>
</dbReference>
<reference evidence="2 3" key="1">
    <citation type="submission" date="2019-10" db="EMBL/GenBank/DDBJ databases">
        <authorList>
            <person name="Palmer J.M."/>
        </authorList>
    </citation>
    <scope>NUCLEOTIDE SEQUENCE [LARGE SCALE GENOMIC DNA]</scope>
    <source>
        <strain evidence="2 3">TWF506</strain>
    </source>
</reference>
<evidence type="ECO:0000259" key="1">
    <source>
        <dbReference type="PROSITE" id="PS50181"/>
    </source>
</evidence>
<dbReference type="InterPro" id="IPR001810">
    <property type="entry name" value="F-box_dom"/>
</dbReference>
<dbReference type="PROSITE" id="PS50181">
    <property type="entry name" value="FBOX"/>
    <property type="match status" value="1"/>
</dbReference>
<protein>
    <recommendedName>
        <fullName evidence="1">F-box domain-containing protein</fullName>
    </recommendedName>
</protein>
<comment type="caution">
    <text evidence="2">The sequence shown here is derived from an EMBL/GenBank/DDBJ whole genome shotgun (WGS) entry which is preliminary data.</text>
</comment>
<dbReference type="Pfam" id="PF00646">
    <property type="entry name" value="F-box"/>
    <property type="match status" value="1"/>
</dbReference>
<dbReference type="Proteomes" id="UP001307849">
    <property type="component" value="Unassembled WGS sequence"/>
</dbReference>
<evidence type="ECO:0000313" key="2">
    <source>
        <dbReference type="EMBL" id="KAK6519890.1"/>
    </source>
</evidence>
<dbReference type="SUPFAM" id="SSF81383">
    <property type="entry name" value="F-box domain"/>
    <property type="match status" value="1"/>
</dbReference>
<gene>
    <name evidence="2" type="ORF">TWF506_000185</name>
</gene>
<evidence type="ECO:0000313" key="3">
    <source>
        <dbReference type="Proteomes" id="UP001307849"/>
    </source>
</evidence>
<dbReference type="CDD" id="cd09917">
    <property type="entry name" value="F-box_SF"/>
    <property type="match status" value="1"/>
</dbReference>
<name>A0AAN8NVC9_9PEZI</name>
<dbReference type="AlphaFoldDB" id="A0AAN8NVC9"/>
<dbReference type="EMBL" id="JAVHJM010000001">
    <property type="protein sequence ID" value="KAK6519890.1"/>
    <property type="molecule type" value="Genomic_DNA"/>
</dbReference>
<sequence>MAVPSSSKAIQVLDLPTEICHTIVSYLEPKDRAHFAKASKRSYFVSFPVRFRGIIFSEADYKTRFEQFADGGWLKPVTSCIRAVTFKFHNLDKLLSVLSYVTIFPNFARLTLDLSGTDVLETNLYLATISLLSKLPAYKDLEHLSLKWARYPARPRQYILPAALKLSRMPAEHEEAYESEDEGSSNCSIGVRLLATEDPEADIIPRAPCYLQEDQRAYAQILALLTNKERQFLGPFILHENLMKELKGLQFPNKLQSLEVYIPDVRNYDFLSFFNTTADISLFLRGKMSRIKDPGEPLTEIHLPTVKHITISVTFERGYSTPQELLSPFPNLESLTFLHSRDGGNEDIVRDHIPNLPKLQKIDLPWPRGYHYRTNVLDSIEKSVRKRIASRDLKSLRTIRLFQQKGEMHTGSVTCTISRETDENGQIQKMEFQWEDELDNHRDSEGLPDRGLIGLNPFSFEVVDWGTGF</sequence>
<proteinExistence type="predicted"/>
<organism evidence="2 3">
    <name type="scientific">Arthrobotrys conoides</name>
    <dbReference type="NCBI Taxonomy" id="74498"/>
    <lineage>
        <taxon>Eukaryota</taxon>
        <taxon>Fungi</taxon>
        <taxon>Dikarya</taxon>
        <taxon>Ascomycota</taxon>
        <taxon>Pezizomycotina</taxon>
        <taxon>Orbiliomycetes</taxon>
        <taxon>Orbiliales</taxon>
        <taxon>Orbiliaceae</taxon>
        <taxon>Arthrobotrys</taxon>
    </lineage>
</organism>
<accession>A0AAN8NVC9</accession>
<feature type="domain" description="F-box" evidence="1">
    <location>
        <begin position="9"/>
        <end position="41"/>
    </location>
</feature>
<keyword evidence="3" id="KW-1185">Reference proteome</keyword>